<dbReference type="AlphaFoldDB" id="A0A915BB86"/>
<proteinExistence type="predicted"/>
<keyword evidence="2" id="KW-1185">Reference proteome</keyword>
<dbReference type="Proteomes" id="UP000887569">
    <property type="component" value="Unplaced"/>
</dbReference>
<keyword evidence="1" id="KW-1133">Transmembrane helix</keyword>
<feature type="transmembrane region" description="Helical" evidence="1">
    <location>
        <begin position="216"/>
        <end position="238"/>
    </location>
</feature>
<evidence type="ECO:0000313" key="3">
    <source>
        <dbReference type="WBParaSite" id="PgR032X_g106_t01"/>
    </source>
</evidence>
<name>A0A915BB86_PARUN</name>
<organism evidence="2 3">
    <name type="scientific">Parascaris univalens</name>
    <name type="common">Nematode worm</name>
    <dbReference type="NCBI Taxonomy" id="6257"/>
    <lineage>
        <taxon>Eukaryota</taxon>
        <taxon>Metazoa</taxon>
        <taxon>Ecdysozoa</taxon>
        <taxon>Nematoda</taxon>
        <taxon>Chromadorea</taxon>
        <taxon>Rhabditida</taxon>
        <taxon>Spirurina</taxon>
        <taxon>Ascaridomorpha</taxon>
        <taxon>Ascaridoidea</taxon>
        <taxon>Ascarididae</taxon>
        <taxon>Parascaris</taxon>
    </lineage>
</organism>
<evidence type="ECO:0000256" key="1">
    <source>
        <dbReference type="SAM" id="Phobius"/>
    </source>
</evidence>
<keyword evidence="1" id="KW-0812">Transmembrane</keyword>
<keyword evidence="1" id="KW-0472">Membrane</keyword>
<accession>A0A915BB86</accession>
<dbReference type="WBParaSite" id="PgR032X_g106_t01">
    <property type="protein sequence ID" value="PgR032X_g106_t01"/>
    <property type="gene ID" value="PgR032X_g106"/>
</dbReference>
<protein>
    <submittedName>
        <fullName evidence="3">Uncharacterized protein</fullName>
    </submittedName>
</protein>
<sequence>FMIAQFGNNDWSGNDSLEIFATITNIVVDQTLLPSDTTTIPKISSSSVQPNRNSFQHNSTLENVERNDQITWLHRRRSEDRNIRTKTSEKFGDDSISVDGDGILELQLRVPRSVDSDGTEFRSGISFALNGIIEEMLEKRGKRSALIGNEPPVKITGTEREDDEVSVRFVVDDSAKVVNLSDSLNEIVFSGASASIPYPIVGNIKYLTKRSSNTTLFISASLAVLLLLSMIAFCWKVFQTFGCIERISMYLRRSRVVDLSISDKHNSISVCA</sequence>
<evidence type="ECO:0000313" key="2">
    <source>
        <dbReference type="Proteomes" id="UP000887569"/>
    </source>
</evidence>
<reference evidence="3" key="1">
    <citation type="submission" date="2022-11" db="UniProtKB">
        <authorList>
            <consortium name="WormBaseParasite"/>
        </authorList>
    </citation>
    <scope>IDENTIFICATION</scope>
</reference>